<reference evidence="11 12" key="1">
    <citation type="journal article" date="2012" name="Int. J. Syst. Evol. Microbiol.">
        <title>Flammeovirga pacifica sp. nov., isolated from deep-sea sediment.</title>
        <authorList>
            <person name="Xu H."/>
            <person name="Fu Y."/>
            <person name="Yang N."/>
            <person name="Ding Z."/>
            <person name="Lai Q."/>
            <person name="Zeng R."/>
        </authorList>
    </citation>
    <scope>NUCLEOTIDE SEQUENCE [LARGE SCALE GENOMIC DNA]</scope>
    <source>
        <strain evidence="12">DSM 24597 / LMG 26175 / WPAGA1</strain>
    </source>
</reference>
<dbReference type="EMBL" id="JRYR02000002">
    <property type="protein sequence ID" value="OHX64344.1"/>
    <property type="molecule type" value="Genomic_DNA"/>
</dbReference>
<dbReference type="InterPro" id="IPR002037">
    <property type="entry name" value="Glyco_hydro_8"/>
</dbReference>
<dbReference type="GO" id="GO:0030246">
    <property type="term" value="F:carbohydrate binding"/>
    <property type="evidence" value="ECO:0007669"/>
    <property type="project" value="InterPro"/>
</dbReference>
<evidence type="ECO:0000256" key="2">
    <source>
        <dbReference type="ARBA" id="ARBA00009209"/>
    </source>
</evidence>
<dbReference type="InterPro" id="IPR006584">
    <property type="entry name" value="Cellulose-bd_IV"/>
</dbReference>
<comment type="catalytic activity">
    <reaction evidence="1">
        <text>Endohydrolysis of (1-&gt;4)-beta-D-glucosidic linkages in cellulose, lichenin and cereal beta-D-glucans.</text>
        <dbReference type="EC" id="3.2.1.4"/>
    </reaction>
</comment>
<dbReference type="InterPro" id="IPR008928">
    <property type="entry name" value="6-hairpin_glycosidase_sf"/>
</dbReference>
<evidence type="ECO:0000256" key="6">
    <source>
        <dbReference type="ARBA" id="ARBA00023001"/>
    </source>
</evidence>
<dbReference type="Pfam" id="PF03422">
    <property type="entry name" value="CBM_6"/>
    <property type="match status" value="1"/>
</dbReference>
<evidence type="ECO:0000256" key="9">
    <source>
        <dbReference type="SAM" id="MobiDB-lite"/>
    </source>
</evidence>
<dbReference type="GO" id="GO:0030245">
    <property type="term" value="P:cellulose catabolic process"/>
    <property type="evidence" value="ECO:0007669"/>
    <property type="project" value="UniProtKB-KW"/>
</dbReference>
<keyword evidence="8" id="KW-0624">Polysaccharide degradation</keyword>
<keyword evidence="12" id="KW-1185">Reference proteome</keyword>
<evidence type="ECO:0000256" key="7">
    <source>
        <dbReference type="ARBA" id="ARBA00023295"/>
    </source>
</evidence>
<name>A0A1S1YTI0_FLAPC</name>
<dbReference type="Gene3D" id="1.50.10.10">
    <property type="match status" value="1"/>
</dbReference>
<dbReference type="SMART" id="SM00635">
    <property type="entry name" value="BID_2"/>
    <property type="match status" value="1"/>
</dbReference>
<dbReference type="Proteomes" id="UP000179797">
    <property type="component" value="Unassembled WGS sequence"/>
</dbReference>
<evidence type="ECO:0000256" key="8">
    <source>
        <dbReference type="ARBA" id="ARBA00023326"/>
    </source>
</evidence>
<dbReference type="RefSeq" id="WP_052431875.1">
    <property type="nucleotide sequence ID" value="NZ_JRYR02000002.1"/>
</dbReference>
<dbReference type="EC" id="3.2.1.4" evidence="3"/>
<evidence type="ECO:0000256" key="3">
    <source>
        <dbReference type="ARBA" id="ARBA00012601"/>
    </source>
</evidence>
<dbReference type="SUPFAM" id="SSF49785">
    <property type="entry name" value="Galactose-binding domain-like"/>
    <property type="match status" value="2"/>
</dbReference>
<feature type="region of interest" description="Disordered" evidence="9">
    <location>
        <begin position="690"/>
        <end position="713"/>
    </location>
</feature>
<dbReference type="InterPro" id="IPR012341">
    <property type="entry name" value="6hp_glycosidase-like_sf"/>
</dbReference>
<dbReference type="PROSITE" id="PS51175">
    <property type="entry name" value="CBM6"/>
    <property type="match status" value="2"/>
</dbReference>
<keyword evidence="7" id="KW-0326">Glycosidase</keyword>
<dbReference type="Pfam" id="PF18962">
    <property type="entry name" value="Por_Secre_tail"/>
    <property type="match status" value="1"/>
</dbReference>
<dbReference type="Gene3D" id="2.60.40.1080">
    <property type="match status" value="1"/>
</dbReference>
<dbReference type="GO" id="GO:0008810">
    <property type="term" value="F:cellulase activity"/>
    <property type="evidence" value="ECO:0007669"/>
    <property type="project" value="UniProtKB-EC"/>
</dbReference>
<dbReference type="InterPro" id="IPR008979">
    <property type="entry name" value="Galactose-bd-like_sf"/>
</dbReference>
<dbReference type="SUPFAM" id="SSF49373">
    <property type="entry name" value="Invasin/intimin cell-adhesion fragments"/>
    <property type="match status" value="1"/>
</dbReference>
<dbReference type="SMART" id="SM00606">
    <property type="entry name" value="CBD_IV"/>
    <property type="match status" value="1"/>
</dbReference>
<dbReference type="InterPro" id="IPR026444">
    <property type="entry name" value="Secre_tail"/>
</dbReference>
<proteinExistence type="inferred from homology"/>
<dbReference type="Pfam" id="PF02368">
    <property type="entry name" value="Big_2"/>
    <property type="match status" value="1"/>
</dbReference>
<dbReference type="STRING" id="915059.NH26_22385"/>
<keyword evidence="6" id="KW-0136">Cellulose degradation</keyword>
<evidence type="ECO:0000313" key="12">
    <source>
        <dbReference type="Proteomes" id="UP000179797"/>
    </source>
</evidence>
<dbReference type="NCBIfam" id="TIGR04183">
    <property type="entry name" value="Por_Secre_tail"/>
    <property type="match status" value="1"/>
</dbReference>
<feature type="domain" description="CBM6" evidence="10">
    <location>
        <begin position="692"/>
        <end position="816"/>
    </location>
</feature>
<keyword evidence="8" id="KW-0119">Carbohydrate metabolism</keyword>
<gene>
    <name evidence="11" type="ORF">NH26_22385</name>
</gene>
<organism evidence="11 12">
    <name type="scientific">Flammeovirga pacifica</name>
    <dbReference type="NCBI Taxonomy" id="915059"/>
    <lineage>
        <taxon>Bacteria</taxon>
        <taxon>Pseudomonadati</taxon>
        <taxon>Bacteroidota</taxon>
        <taxon>Cytophagia</taxon>
        <taxon>Cytophagales</taxon>
        <taxon>Flammeovirgaceae</taxon>
        <taxon>Flammeovirga</taxon>
    </lineage>
</organism>
<comment type="similarity">
    <text evidence="2">Belongs to the glycosyl hydrolase 8 (cellulase D) family.</text>
</comment>
<dbReference type="Gene3D" id="2.60.120.260">
    <property type="entry name" value="Galactose-binding domain-like"/>
    <property type="match status" value="2"/>
</dbReference>
<accession>A0A1S1YTI0</accession>
<keyword evidence="5" id="KW-0378">Hydrolase</keyword>
<dbReference type="OrthoDB" id="9803461at2"/>
<dbReference type="InterPro" id="IPR008964">
    <property type="entry name" value="Invasin/intimin_cell_adhesion"/>
</dbReference>
<evidence type="ECO:0000256" key="5">
    <source>
        <dbReference type="ARBA" id="ARBA00022801"/>
    </source>
</evidence>
<dbReference type="SMR" id="A0A1S1YTI0"/>
<dbReference type="InterPro" id="IPR003343">
    <property type="entry name" value="Big_2"/>
</dbReference>
<sequence>MENYLNEKVNFRHTHVLPPNFVKAITLLFFSLLFFRVDCIASISNSEITIQTETMTLGGAYTGTTSTPFDGIILYANDDNASTSIVVSNAPGLFDISLRGASTNTSAAGISLEIDGTEVTTFSFTGTSASIDTKSIKIEGNAGNRIIKLILKTDNGSNDTLLDWISFTRTGDIPPPPAPPTLPNQGAFYTGNYRNLFKEAGYTQQQIDDKVNSVYQQLFYGDNTSERVYFPKGSDEAYILDIDNNDVRSEGMSYGMMIAVQMNKKDEFDRMWKFAKTHMQHGSGNREGYFRWIVDANGAELDPNTASDGEIYFITALYFASVRFGDGNGIYNYRAEADYILEQIMNKGWPHNQIIGSVPNMFNDEKKVCFVPYAQASTYTDPSYFLPSFYEVWGIMAKTNRQYWKDAADVARDFFVDAAHPVTGLMPDYSNYDGSPTGGHKEDFVVDAWRCAMNIAMDYAWFKKDEREKVISDNIQNFFYSEGIYSYSSGYTLDGNPLPGTDYQAVGLVACNAMTALTSTDAKSWEFIDALWDRAPTTGRYRYYDGLLQMMCLLHLSGNFKAYVDGSVPPVDPDPVPVTGITLSPTSLNLEIGETSTLTANILPANADDKGVNYSSSNTNIATVSSEGVVLALNEGSVTITVTSQDGGFTDQTMVVISSIPTSDQTPYLGSPLGIPGTINPVNFDNGGQNVAYYDTDSDNNGNGDRQNTDVDTENRVNEGNIGWIASGEWLEYTVDIATAGNYIISAEIASPSSNGKFSIAFDGIDRTGIINISSTGGWGEFTTVTTSNVSLTAGKQVMRIVFEAGGFNLSNLLFTEDNSNGGDNGGNNGTCSFDLPSSVAFPTTNTSFTHAHVLGNGPDLSHVNNISVNWSKEGGQIWDFSMRTNNGIPNWYVDLKTSITHTLGSASPSISFTNSGVDGLDGDYWIGKDGANVVLVSKTAGFTIYFSNSSTAPSCSNARLTNVRSVETINLKDEIKLYPNPAKDQITILGLQGNTTKINIYTISGVLVSTSNLSGDQRKLNVDSLHKGTYVVQLLSEGNYQIKKLIIQ</sequence>
<evidence type="ECO:0000313" key="11">
    <source>
        <dbReference type="EMBL" id="OHX64344.1"/>
    </source>
</evidence>
<dbReference type="InterPro" id="IPR005084">
    <property type="entry name" value="CBM6"/>
</dbReference>
<dbReference type="SUPFAM" id="SSF48208">
    <property type="entry name" value="Six-hairpin glycosidases"/>
    <property type="match status" value="1"/>
</dbReference>
<dbReference type="PRINTS" id="PR00735">
    <property type="entry name" value="GLHYDRLASE8"/>
</dbReference>
<dbReference type="AlphaFoldDB" id="A0A1S1YTI0"/>
<evidence type="ECO:0000256" key="1">
    <source>
        <dbReference type="ARBA" id="ARBA00000966"/>
    </source>
</evidence>
<protein>
    <recommendedName>
        <fullName evidence="3">cellulase</fullName>
        <ecNumber evidence="3">3.2.1.4</ecNumber>
    </recommendedName>
</protein>
<feature type="domain" description="CBM6" evidence="10">
    <location>
        <begin position="48"/>
        <end position="168"/>
    </location>
</feature>
<dbReference type="CDD" id="cd04080">
    <property type="entry name" value="CBM6_cellulase-like"/>
    <property type="match status" value="1"/>
</dbReference>
<keyword evidence="4" id="KW-0732">Signal</keyword>
<evidence type="ECO:0000259" key="10">
    <source>
        <dbReference type="PROSITE" id="PS51175"/>
    </source>
</evidence>
<dbReference type="Pfam" id="PF01270">
    <property type="entry name" value="Glyco_hydro_8"/>
    <property type="match status" value="1"/>
</dbReference>
<evidence type="ECO:0000256" key="4">
    <source>
        <dbReference type="ARBA" id="ARBA00022729"/>
    </source>
</evidence>
<comment type="caution">
    <text evidence="11">The sequence shown here is derived from an EMBL/GenBank/DDBJ whole genome shotgun (WGS) entry which is preliminary data.</text>
</comment>